<proteinExistence type="predicted"/>
<evidence type="ECO:0000259" key="1">
    <source>
        <dbReference type="Pfam" id="PF06114"/>
    </source>
</evidence>
<dbReference type="Gene3D" id="1.10.10.2910">
    <property type="match status" value="1"/>
</dbReference>
<feature type="domain" description="IrrE N-terminal-like" evidence="1">
    <location>
        <begin position="165"/>
        <end position="219"/>
    </location>
</feature>
<dbReference type="Proteomes" id="UP001597318">
    <property type="component" value="Unassembled WGS sequence"/>
</dbReference>
<protein>
    <submittedName>
        <fullName evidence="3">ArdC-like ssDNA-binding domain-containing protein</fullName>
    </submittedName>
</protein>
<sequence length="280" mass="32148">MKNTKTKVNRQEKVKEAFELVKKGAVDIAKSSNFQRFLKFSASFHNYSFRNQLLIWIQKPSATFVAGFETWKKRGRYVKKGEKGIMILAPMKITRKNDEHEEDEEFMLFRPIYVFDISQTEGEPIPSIGEYVKTLNGETDLYEKIKAISPFPVTETTDCKGADGYYRIKEKDIFIDSKNSTSHKLLTLIHEMGHGLLHADRNNIPSKAVREIEAECVGFVTCHALGIDTSENSFGYIASYGRSRSDELIDKSRERINRAVHRILGDFEDTYVAIEDKELV</sequence>
<evidence type="ECO:0000313" key="3">
    <source>
        <dbReference type="EMBL" id="MFD2216596.1"/>
    </source>
</evidence>
<evidence type="ECO:0000259" key="2">
    <source>
        <dbReference type="Pfam" id="PF08401"/>
    </source>
</evidence>
<comment type="caution">
    <text evidence="3">The sequence shown here is derived from an EMBL/GenBank/DDBJ whole genome shotgun (WGS) entry which is preliminary data.</text>
</comment>
<keyword evidence="4" id="KW-1185">Reference proteome</keyword>
<gene>
    <name evidence="3" type="ORF">ACFSKK_23255</name>
</gene>
<dbReference type="Pfam" id="PF08401">
    <property type="entry name" value="ArdcN"/>
    <property type="match status" value="1"/>
</dbReference>
<dbReference type="InterPro" id="IPR010359">
    <property type="entry name" value="IrrE_HExxH"/>
</dbReference>
<dbReference type="RefSeq" id="WP_098796815.1">
    <property type="nucleotide sequence ID" value="NZ_JBHUIK010000007.1"/>
</dbReference>
<dbReference type="EMBL" id="JBHUIK010000007">
    <property type="protein sequence ID" value="MFD2216596.1"/>
    <property type="molecule type" value="Genomic_DNA"/>
</dbReference>
<dbReference type="Pfam" id="PF06114">
    <property type="entry name" value="Peptidase_M78"/>
    <property type="match status" value="1"/>
</dbReference>
<reference evidence="4" key="1">
    <citation type="journal article" date="2019" name="Int. J. Syst. Evol. Microbiol.">
        <title>The Global Catalogue of Microorganisms (GCM) 10K type strain sequencing project: providing services to taxonomists for standard genome sequencing and annotation.</title>
        <authorList>
            <consortium name="The Broad Institute Genomics Platform"/>
            <consortium name="The Broad Institute Genome Sequencing Center for Infectious Disease"/>
            <person name="Wu L."/>
            <person name="Ma J."/>
        </authorList>
    </citation>
    <scope>NUCLEOTIDE SEQUENCE [LARGE SCALE GENOMIC DNA]</scope>
    <source>
        <strain evidence="4">CGMCC 1.15474</strain>
    </source>
</reference>
<organism evidence="3 4">
    <name type="scientific">Metabacillus endolithicus</name>
    <dbReference type="NCBI Taxonomy" id="1535204"/>
    <lineage>
        <taxon>Bacteria</taxon>
        <taxon>Bacillati</taxon>
        <taxon>Bacillota</taxon>
        <taxon>Bacilli</taxon>
        <taxon>Bacillales</taxon>
        <taxon>Bacillaceae</taxon>
        <taxon>Metabacillus</taxon>
    </lineage>
</organism>
<dbReference type="InterPro" id="IPR013610">
    <property type="entry name" value="ArdC_N"/>
</dbReference>
<name>A0ABW5C689_9BACI</name>
<accession>A0ABW5C689</accession>
<evidence type="ECO:0000313" key="4">
    <source>
        <dbReference type="Proteomes" id="UP001597318"/>
    </source>
</evidence>
<feature type="domain" description="N-terminal" evidence="2">
    <location>
        <begin position="31"/>
        <end position="115"/>
    </location>
</feature>